<dbReference type="EMBL" id="CADCUF010000170">
    <property type="protein sequence ID" value="CAA9337969.1"/>
    <property type="molecule type" value="Genomic_DNA"/>
</dbReference>
<reference evidence="1" key="1">
    <citation type="submission" date="2020-02" db="EMBL/GenBank/DDBJ databases">
        <authorList>
            <person name="Meier V. D."/>
        </authorList>
    </citation>
    <scope>NUCLEOTIDE SEQUENCE</scope>
    <source>
        <strain evidence="1">AVDCRST_MAG24</strain>
    </source>
</reference>
<dbReference type="AlphaFoldDB" id="A0A6J4LNZ8"/>
<name>A0A6J4LNZ8_9ACTN</name>
<evidence type="ECO:0000313" key="1">
    <source>
        <dbReference type="EMBL" id="CAA9337969.1"/>
    </source>
</evidence>
<proteinExistence type="predicted"/>
<protein>
    <submittedName>
        <fullName evidence="1">Uncharacterized protein</fullName>
    </submittedName>
</protein>
<organism evidence="1">
    <name type="scientific">uncultured Nocardioidaceae bacterium</name>
    <dbReference type="NCBI Taxonomy" id="253824"/>
    <lineage>
        <taxon>Bacteria</taxon>
        <taxon>Bacillati</taxon>
        <taxon>Actinomycetota</taxon>
        <taxon>Actinomycetes</taxon>
        <taxon>Propionibacteriales</taxon>
        <taxon>Nocardioidaceae</taxon>
        <taxon>environmental samples</taxon>
    </lineage>
</organism>
<gene>
    <name evidence="1" type="ORF">AVDCRST_MAG24-1140</name>
</gene>
<accession>A0A6J4LNZ8</accession>
<sequence>MTPARLPHRRDILLDQRGEGRALRVTWHHEASVVVVSVWRQDRCTGTVRLAAEDVPALVAVLTDGLADGYTVGTGRVDEAS</sequence>